<evidence type="ECO:0000313" key="7">
    <source>
        <dbReference type="EMBL" id="SMO66668.1"/>
    </source>
</evidence>
<dbReference type="CDD" id="cd06171">
    <property type="entry name" value="Sigma70_r4"/>
    <property type="match status" value="1"/>
</dbReference>
<dbReference type="InterPro" id="IPR014284">
    <property type="entry name" value="RNA_pol_sigma-70_dom"/>
</dbReference>
<dbReference type="InterPro" id="IPR039425">
    <property type="entry name" value="RNA_pol_sigma-70-like"/>
</dbReference>
<dbReference type="InterPro" id="IPR013324">
    <property type="entry name" value="RNA_pol_sigma_r3/r4-like"/>
</dbReference>
<keyword evidence="4" id="KW-0804">Transcription</keyword>
<dbReference type="GO" id="GO:0006352">
    <property type="term" value="P:DNA-templated transcription initiation"/>
    <property type="evidence" value="ECO:0007669"/>
    <property type="project" value="InterPro"/>
</dbReference>
<evidence type="ECO:0000259" key="5">
    <source>
        <dbReference type="Pfam" id="PF04542"/>
    </source>
</evidence>
<dbReference type="Gene3D" id="1.10.10.10">
    <property type="entry name" value="Winged helix-like DNA-binding domain superfamily/Winged helix DNA-binding domain"/>
    <property type="match status" value="1"/>
</dbReference>
<dbReference type="InterPro" id="IPR013325">
    <property type="entry name" value="RNA_pol_sigma_r2"/>
</dbReference>
<dbReference type="Gene3D" id="1.10.1740.10">
    <property type="match status" value="1"/>
</dbReference>
<comment type="similarity">
    <text evidence="1">Belongs to the sigma-70 factor family. ECF subfamily.</text>
</comment>
<dbReference type="InterPro" id="IPR014327">
    <property type="entry name" value="RNA_pol_sigma70_bacteroid"/>
</dbReference>
<dbReference type="NCBIfam" id="TIGR02985">
    <property type="entry name" value="Sig70_bacteroi1"/>
    <property type="match status" value="1"/>
</dbReference>
<sequence length="186" mass="22239">MNSEEEQRVREIRNGNEEAFEELFFEYYASLCGYALKILKSRDLARDAVQEVFLKIWRNRASWNIYRSLKVYLYQAVRNKSLDLLEKKNRQQNLTKELSEQALNSLTKQKIEQQKKYEQSDDVLQLIEAIWDIAEEMPERRKTVFILHRRNGLSYKEIGDVMGITRKTVENHMALALQTIREEINY</sequence>
<accession>A0A521D4P6</accession>
<feature type="domain" description="RNA polymerase sigma-70 region 2" evidence="5">
    <location>
        <begin position="26"/>
        <end position="90"/>
    </location>
</feature>
<evidence type="ECO:0000259" key="6">
    <source>
        <dbReference type="Pfam" id="PF08281"/>
    </source>
</evidence>
<keyword evidence="8" id="KW-1185">Reference proteome</keyword>
<dbReference type="InterPro" id="IPR013249">
    <property type="entry name" value="RNA_pol_sigma70_r4_t2"/>
</dbReference>
<dbReference type="InterPro" id="IPR007627">
    <property type="entry name" value="RNA_pol_sigma70_r2"/>
</dbReference>
<dbReference type="Pfam" id="PF08281">
    <property type="entry name" value="Sigma70_r4_2"/>
    <property type="match status" value="1"/>
</dbReference>
<dbReference type="Proteomes" id="UP000317593">
    <property type="component" value="Unassembled WGS sequence"/>
</dbReference>
<reference evidence="7 8" key="1">
    <citation type="submission" date="2017-05" db="EMBL/GenBank/DDBJ databases">
        <authorList>
            <person name="Varghese N."/>
            <person name="Submissions S."/>
        </authorList>
    </citation>
    <scope>NUCLEOTIDE SEQUENCE [LARGE SCALE GENOMIC DNA]</scope>
    <source>
        <strain evidence="7 8">DSM 21194</strain>
    </source>
</reference>
<dbReference type="PANTHER" id="PTHR43133">
    <property type="entry name" value="RNA POLYMERASE ECF-TYPE SIGMA FACTO"/>
    <property type="match status" value="1"/>
</dbReference>
<evidence type="ECO:0000313" key="8">
    <source>
        <dbReference type="Proteomes" id="UP000317593"/>
    </source>
</evidence>
<dbReference type="PANTHER" id="PTHR43133:SF46">
    <property type="entry name" value="RNA POLYMERASE SIGMA-70 FACTOR ECF SUBFAMILY"/>
    <property type="match status" value="1"/>
</dbReference>
<evidence type="ECO:0000256" key="1">
    <source>
        <dbReference type="ARBA" id="ARBA00010641"/>
    </source>
</evidence>
<dbReference type="NCBIfam" id="TIGR02937">
    <property type="entry name" value="sigma70-ECF"/>
    <property type="match status" value="1"/>
</dbReference>
<gene>
    <name evidence="7" type="ORF">SAMN06265218_108144</name>
</gene>
<evidence type="ECO:0000256" key="4">
    <source>
        <dbReference type="ARBA" id="ARBA00023163"/>
    </source>
</evidence>
<dbReference type="AlphaFoldDB" id="A0A521D4P6"/>
<evidence type="ECO:0000256" key="3">
    <source>
        <dbReference type="ARBA" id="ARBA00023082"/>
    </source>
</evidence>
<name>A0A521D4P6_9BACT</name>
<dbReference type="RefSeq" id="WP_142714563.1">
    <property type="nucleotide sequence ID" value="NZ_FXTH01000008.1"/>
</dbReference>
<protein>
    <submittedName>
        <fullName evidence="7">RNA polymerase sigma-70 factor, ECF subfamily</fullName>
    </submittedName>
</protein>
<dbReference type="Pfam" id="PF04542">
    <property type="entry name" value="Sigma70_r2"/>
    <property type="match status" value="1"/>
</dbReference>
<keyword evidence="2" id="KW-0805">Transcription regulation</keyword>
<dbReference type="OrthoDB" id="1524077at2"/>
<dbReference type="InterPro" id="IPR036388">
    <property type="entry name" value="WH-like_DNA-bd_sf"/>
</dbReference>
<dbReference type="GO" id="GO:0003677">
    <property type="term" value="F:DNA binding"/>
    <property type="evidence" value="ECO:0007669"/>
    <property type="project" value="InterPro"/>
</dbReference>
<proteinExistence type="inferred from homology"/>
<dbReference type="SUPFAM" id="SSF88659">
    <property type="entry name" value="Sigma3 and sigma4 domains of RNA polymerase sigma factors"/>
    <property type="match status" value="1"/>
</dbReference>
<dbReference type="GO" id="GO:0016987">
    <property type="term" value="F:sigma factor activity"/>
    <property type="evidence" value="ECO:0007669"/>
    <property type="project" value="UniProtKB-KW"/>
</dbReference>
<dbReference type="SUPFAM" id="SSF88946">
    <property type="entry name" value="Sigma2 domain of RNA polymerase sigma factors"/>
    <property type="match status" value="1"/>
</dbReference>
<feature type="domain" description="RNA polymerase sigma factor 70 region 4 type 2" evidence="6">
    <location>
        <begin position="128"/>
        <end position="179"/>
    </location>
</feature>
<organism evidence="7 8">
    <name type="scientific">Fodinibius sediminis</name>
    <dbReference type="NCBI Taxonomy" id="1214077"/>
    <lineage>
        <taxon>Bacteria</taxon>
        <taxon>Pseudomonadati</taxon>
        <taxon>Balneolota</taxon>
        <taxon>Balneolia</taxon>
        <taxon>Balneolales</taxon>
        <taxon>Balneolaceae</taxon>
        <taxon>Fodinibius</taxon>
    </lineage>
</organism>
<keyword evidence="3" id="KW-0731">Sigma factor</keyword>
<evidence type="ECO:0000256" key="2">
    <source>
        <dbReference type="ARBA" id="ARBA00023015"/>
    </source>
</evidence>
<dbReference type="EMBL" id="FXTH01000008">
    <property type="protein sequence ID" value="SMO66668.1"/>
    <property type="molecule type" value="Genomic_DNA"/>
</dbReference>